<gene>
    <name evidence="3" type="ORF">AOX59_17100</name>
</gene>
<proteinExistence type="predicted"/>
<evidence type="ECO:0000256" key="2">
    <source>
        <dbReference type="SAM" id="SignalP"/>
    </source>
</evidence>
<feature type="compositionally biased region" description="Low complexity" evidence="1">
    <location>
        <begin position="43"/>
        <end position="65"/>
    </location>
</feature>
<dbReference type="Proteomes" id="UP000050331">
    <property type="component" value="Chromosome"/>
</dbReference>
<feature type="chain" id="PRO_5039492453" description="YusW-like protein" evidence="2">
    <location>
        <begin position="22"/>
        <end position="177"/>
    </location>
</feature>
<dbReference type="EMBL" id="CP013862">
    <property type="protein sequence ID" value="ALX50144.1"/>
    <property type="molecule type" value="Genomic_DNA"/>
</dbReference>
<protein>
    <recommendedName>
        <fullName evidence="5">YusW-like protein</fullName>
    </recommendedName>
</protein>
<organism evidence="3 4">
    <name type="scientific">Lentibacillus amyloliquefaciens</name>
    <dbReference type="NCBI Taxonomy" id="1472767"/>
    <lineage>
        <taxon>Bacteria</taxon>
        <taxon>Bacillati</taxon>
        <taxon>Bacillota</taxon>
        <taxon>Bacilli</taxon>
        <taxon>Bacillales</taxon>
        <taxon>Bacillaceae</taxon>
        <taxon>Lentibacillus</taxon>
    </lineage>
</organism>
<keyword evidence="2" id="KW-0732">Signal</keyword>
<reference evidence="3 4" key="1">
    <citation type="submission" date="2016-01" db="EMBL/GenBank/DDBJ databases">
        <title>Complete genome sequence of strain Lentibacillus amyloliquefaciens LAM0015T isolated from saline sediment.</title>
        <authorList>
            <person name="Wang J.-L."/>
            <person name="He M.-X."/>
        </authorList>
    </citation>
    <scope>NUCLEOTIDE SEQUENCE [LARGE SCALE GENOMIC DNA]</scope>
    <source>
        <strain evidence="3 4">LAM0015</strain>
    </source>
</reference>
<dbReference type="KEGG" id="lao:AOX59_17100"/>
<evidence type="ECO:0008006" key="5">
    <source>
        <dbReference type="Google" id="ProtNLM"/>
    </source>
</evidence>
<dbReference type="OrthoDB" id="2452750at2"/>
<dbReference type="RefSeq" id="WP_068447343.1">
    <property type="nucleotide sequence ID" value="NZ_CP013862.1"/>
</dbReference>
<name>A0A0U3WAJ7_9BACI</name>
<keyword evidence="4" id="KW-1185">Reference proteome</keyword>
<accession>A0A0U3WAJ7</accession>
<dbReference type="PROSITE" id="PS51257">
    <property type="entry name" value="PROKAR_LIPOPROTEIN"/>
    <property type="match status" value="1"/>
</dbReference>
<dbReference type="STRING" id="1472767.AOX59_17100"/>
<dbReference type="InterPro" id="IPR025623">
    <property type="entry name" value="YusW"/>
</dbReference>
<evidence type="ECO:0000313" key="4">
    <source>
        <dbReference type="Proteomes" id="UP000050331"/>
    </source>
</evidence>
<feature type="signal peptide" evidence="2">
    <location>
        <begin position="1"/>
        <end position="21"/>
    </location>
</feature>
<evidence type="ECO:0000313" key="3">
    <source>
        <dbReference type="EMBL" id="ALX50144.1"/>
    </source>
</evidence>
<dbReference type="AlphaFoldDB" id="A0A0U3WAJ7"/>
<evidence type="ECO:0000256" key="1">
    <source>
        <dbReference type="SAM" id="MobiDB-lite"/>
    </source>
</evidence>
<feature type="compositionally biased region" description="Acidic residues" evidence="1">
    <location>
        <begin position="32"/>
        <end position="42"/>
    </location>
</feature>
<dbReference type="Pfam" id="PF14039">
    <property type="entry name" value="YusW"/>
    <property type="match status" value="1"/>
</dbReference>
<sequence length="177" mass="19652">MKRILWLATIAMLALTLAACGGGGNGENNDTTAEEGTDETTNEDQNNNTGEQDSSSTNDSTTNTSEDMQTKMENLDYADFELSVEYEGNTSFEASLEKDQNSDVDAELEDDESNVDINGQEAFNQVYPNVNKLSIDTDTNKEDAIQQTLDAFSLESNYEEFELEITFKDGEKIEFED</sequence>
<feature type="region of interest" description="Disordered" evidence="1">
    <location>
        <begin position="22"/>
        <end position="76"/>
    </location>
</feature>